<feature type="domain" description="Glycoside hydrolase family 5" evidence="6">
    <location>
        <begin position="80"/>
        <end position="185"/>
    </location>
</feature>
<feature type="domain" description="Glycoside hydrolase family 5" evidence="6">
    <location>
        <begin position="207"/>
        <end position="358"/>
    </location>
</feature>
<keyword evidence="8" id="KW-1185">Reference proteome</keyword>
<evidence type="ECO:0000256" key="5">
    <source>
        <dbReference type="RuleBase" id="RU361153"/>
    </source>
</evidence>
<comment type="caution">
    <text evidence="7">The sequence shown here is derived from an EMBL/GenBank/DDBJ whole genome shotgun (WGS) entry which is preliminary data.</text>
</comment>
<dbReference type="OrthoDB" id="1887033at2759"/>
<dbReference type="InterPro" id="IPR001547">
    <property type="entry name" value="Glyco_hydro_5"/>
</dbReference>
<evidence type="ECO:0000313" key="8">
    <source>
        <dbReference type="Proteomes" id="UP000029964"/>
    </source>
</evidence>
<dbReference type="AlphaFoldDB" id="A0A086TAF0"/>
<proteinExistence type="inferred from homology"/>
<accession>A0A086TAF0</accession>
<dbReference type="InterPro" id="IPR050386">
    <property type="entry name" value="Glycosyl_hydrolase_5"/>
</dbReference>
<comment type="similarity">
    <text evidence="1 5">Belongs to the glycosyl hydrolase 5 (cellulase A) family.</text>
</comment>
<dbReference type="GO" id="GO:0008422">
    <property type="term" value="F:beta-glucosidase activity"/>
    <property type="evidence" value="ECO:0007669"/>
    <property type="project" value="TreeGrafter"/>
</dbReference>
<keyword evidence="4" id="KW-0961">Cell wall biogenesis/degradation</keyword>
<evidence type="ECO:0000256" key="4">
    <source>
        <dbReference type="ARBA" id="ARBA00023316"/>
    </source>
</evidence>
<dbReference type="STRING" id="857340.A0A086TAF0"/>
<dbReference type="InterPro" id="IPR017853">
    <property type="entry name" value="GH"/>
</dbReference>
<protein>
    <submittedName>
        <fullName evidence="7">Glucan 1,3-beta-glucosidase A-like protein</fullName>
    </submittedName>
</protein>
<dbReference type="GO" id="GO:0005576">
    <property type="term" value="C:extracellular region"/>
    <property type="evidence" value="ECO:0007669"/>
    <property type="project" value="TreeGrafter"/>
</dbReference>
<dbReference type="GO" id="GO:0009251">
    <property type="term" value="P:glucan catabolic process"/>
    <property type="evidence" value="ECO:0007669"/>
    <property type="project" value="TreeGrafter"/>
</dbReference>
<dbReference type="EMBL" id="JPKY01000020">
    <property type="protein sequence ID" value="KFH46332.1"/>
    <property type="molecule type" value="Genomic_DNA"/>
</dbReference>
<dbReference type="Proteomes" id="UP000029964">
    <property type="component" value="Unassembled WGS sequence"/>
</dbReference>
<dbReference type="SUPFAM" id="SSF51445">
    <property type="entry name" value="(Trans)glycosidases"/>
    <property type="match status" value="1"/>
</dbReference>
<dbReference type="Gene3D" id="3.20.20.80">
    <property type="entry name" value="Glycosidases"/>
    <property type="match status" value="1"/>
</dbReference>
<gene>
    <name evidence="7" type="ORF">ACRE_028310</name>
</gene>
<keyword evidence="3 5" id="KW-0326">Glycosidase</keyword>
<dbReference type="PANTHER" id="PTHR31297">
    <property type="entry name" value="GLUCAN ENDO-1,6-BETA-GLUCOSIDASE B"/>
    <property type="match status" value="1"/>
</dbReference>
<reference evidence="8" key="1">
    <citation type="journal article" date="2014" name="Genome Announc.">
        <title>Genome sequence and annotation of Acremonium chrysogenum, producer of the beta-lactam antibiotic cephalosporin C.</title>
        <authorList>
            <person name="Terfehr D."/>
            <person name="Dahlmann T.A."/>
            <person name="Specht T."/>
            <person name="Zadra I."/>
            <person name="Kuernsteiner H."/>
            <person name="Kueck U."/>
        </authorList>
    </citation>
    <scope>NUCLEOTIDE SEQUENCE [LARGE SCALE GENOMIC DNA]</scope>
    <source>
        <strain evidence="8">ATCC 11550 / CBS 779.69 / DSM 880 / IAM 14645 / JCM 23072 / IMI 49137</strain>
    </source>
</reference>
<keyword evidence="2 5" id="KW-0378">Hydrolase</keyword>
<evidence type="ECO:0000259" key="6">
    <source>
        <dbReference type="Pfam" id="PF00150"/>
    </source>
</evidence>
<evidence type="ECO:0000256" key="1">
    <source>
        <dbReference type="ARBA" id="ARBA00005641"/>
    </source>
</evidence>
<dbReference type="HOGENOM" id="CLU_031875_1_1_1"/>
<evidence type="ECO:0000256" key="3">
    <source>
        <dbReference type="ARBA" id="ARBA00023295"/>
    </source>
</evidence>
<evidence type="ECO:0000256" key="2">
    <source>
        <dbReference type="ARBA" id="ARBA00022801"/>
    </source>
</evidence>
<name>A0A086TAF0_HAPC1</name>
<dbReference type="GO" id="GO:0071555">
    <property type="term" value="P:cell wall organization"/>
    <property type="evidence" value="ECO:0007669"/>
    <property type="project" value="UniProtKB-KW"/>
</dbReference>
<dbReference type="PANTHER" id="PTHR31297:SF13">
    <property type="entry name" value="PUTATIVE-RELATED"/>
    <property type="match status" value="1"/>
</dbReference>
<evidence type="ECO:0000313" key="7">
    <source>
        <dbReference type="EMBL" id="KFH46332.1"/>
    </source>
</evidence>
<dbReference type="GO" id="GO:0009986">
    <property type="term" value="C:cell surface"/>
    <property type="evidence" value="ECO:0007669"/>
    <property type="project" value="TreeGrafter"/>
</dbReference>
<dbReference type="Pfam" id="PF00150">
    <property type="entry name" value="Cellulase"/>
    <property type="match status" value="2"/>
</dbReference>
<sequence length="491" mass="56895">MSRQAPRECLKVSSTDIVDADGKRVILKGCATGGHTKMENFITGYPGYEHEMRAAMLKALGREKYDFFFDKFLEYFFTPDDAKFLASLGFNCVRIPVNYRHFIDGRDPSVIKPEGFRLVDRIVDACAAEGIYTIIDMHTFPGGQNHGWHSDSGINKPLFWEFKDLQDRMVNLWIEIAKHYKGNTWVNIPNPTHLHIQVELTFWDKVAGYNPMNEPADPEQVQLQAFYSRIEKAIRQVDPDHILFFDGNTYAMDFSAFKEALPNCVYSIHDYATMGFPAGEPYVGSPEQNEALQKQYERKASFMKTQKVPIWNGEFGPVYANESDEGYQKINDQRYRLLGQQLSIYQKDQVSWSIWLYKDIGFQGMVYANPNSAYMKLLKPWLEKKKRLGLDRWGRDDKHVKHIYAPVIDHFRAEIDESIVKQLYPPHWGLENHVHTQLRDILLSNILTHEYASYFKDKSLEELDELAASFKLENCVKREGLNEILRADAGL</sequence>
<organism evidence="7 8">
    <name type="scientific">Hapsidospora chrysogenum (strain ATCC 11550 / CBS 779.69 / DSM 880 / IAM 14645 / JCM 23072 / IMI 49137)</name>
    <name type="common">Acremonium chrysogenum</name>
    <dbReference type="NCBI Taxonomy" id="857340"/>
    <lineage>
        <taxon>Eukaryota</taxon>
        <taxon>Fungi</taxon>
        <taxon>Dikarya</taxon>
        <taxon>Ascomycota</taxon>
        <taxon>Pezizomycotina</taxon>
        <taxon>Sordariomycetes</taxon>
        <taxon>Hypocreomycetidae</taxon>
        <taxon>Hypocreales</taxon>
        <taxon>Bionectriaceae</taxon>
        <taxon>Hapsidospora</taxon>
    </lineage>
</organism>